<dbReference type="SMART" id="SM00516">
    <property type="entry name" value="SEC14"/>
    <property type="match status" value="1"/>
</dbReference>
<dbReference type="AlphaFoldDB" id="A0A6J1NGR9"/>
<dbReference type="Pfam" id="PF00621">
    <property type="entry name" value="RhoGEF"/>
    <property type="match status" value="1"/>
</dbReference>
<dbReference type="Gene3D" id="1.20.900.10">
    <property type="entry name" value="Dbl homology (DH) domain"/>
    <property type="match status" value="1"/>
</dbReference>
<dbReference type="PANTHER" id="PTHR22826:SF211">
    <property type="entry name" value="LD43457P"/>
    <property type="match status" value="1"/>
</dbReference>
<evidence type="ECO:0000313" key="10">
    <source>
        <dbReference type="Proteomes" id="UP001652582"/>
    </source>
</evidence>
<evidence type="ECO:0000313" key="11">
    <source>
        <dbReference type="RefSeq" id="XP_023944168.2"/>
    </source>
</evidence>
<dbReference type="Pfam" id="PF22697">
    <property type="entry name" value="SOS1_NGEF_PH"/>
    <property type="match status" value="1"/>
</dbReference>
<feature type="domain" description="DH" evidence="8">
    <location>
        <begin position="584"/>
        <end position="766"/>
    </location>
</feature>
<dbReference type="InterPro" id="IPR001452">
    <property type="entry name" value="SH3_domain"/>
</dbReference>
<dbReference type="SMART" id="SM00233">
    <property type="entry name" value="PH"/>
    <property type="match status" value="1"/>
</dbReference>
<dbReference type="InterPro" id="IPR051336">
    <property type="entry name" value="RhoGEF_Guanine_NuclExch_SF"/>
</dbReference>
<dbReference type="InterPro" id="IPR036028">
    <property type="entry name" value="SH3-like_dom_sf"/>
</dbReference>
<feature type="compositionally biased region" description="Low complexity" evidence="5">
    <location>
        <begin position="930"/>
        <end position="942"/>
    </location>
</feature>
<keyword evidence="10" id="KW-1185">Reference proteome</keyword>
<dbReference type="PROSITE" id="PS50191">
    <property type="entry name" value="CRAL_TRIO"/>
    <property type="match status" value="1"/>
</dbReference>
<dbReference type="PROSITE" id="PS50003">
    <property type="entry name" value="PH_DOMAIN"/>
    <property type="match status" value="1"/>
</dbReference>
<dbReference type="SUPFAM" id="SSF50044">
    <property type="entry name" value="SH3-domain"/>
    <property type="match status" value="1"/>
</dbReference>
<dbReference type="InterPro" id="IPR055251">
    <property type="entry name" value="SOS1_NGEF_PH"/>
</dbReference>
<comment type="similarity">
    <text evidence="3">Belongs to the MCF2 family.</text>
</comment>
<feature type="region of interest" description="Disordered" evidence="5">
    <location>
        <begin position="919"/>
        <end position="966"/>
    </location>
</feature>
<dbReference type="CDD" id="cd00170">
    <property type="entry name" value="SEC14"/>
    <property type="match status" value="1"/>
</dbReference>
<dbReference type="Gene3D" id="1.20.58.60">
    <property type="match status" value="1"/>
</dbReference>
<feature type="domain" description="PH" evidence="7">
    <location>
        <begin position="778"/>
        <end position="892"/>
    </location>
</feature>
<feature type="region of interest" description="Disordered" evidence="5">
    <location>
        <begin position="23"/>
        <end position="48"/>
    </location>
</feature>
<evidence type="ECO:0000256" key="5">
    <source>
        <dbReference type="SAM" id="MobiDB-lite"/>
    </source>
</evidence>
<dbReference type="PROSITE" id="PS50002">
    <property type="entry name" value="SH3"/>
    <property type="match status" value="1"/>
</dbReference>
<dbReference type="InterPro" id="IPR035899">
    <property type="entry name" value="DBL_dom_sf"/>
</dbReference>
<dbReference type="RefSeq" id="XP_023944168.2">
    <property type="nucleotide sequence ID" value="XM_024088400.2"/>
</dbReference>
<evidence type="ECO:0000256" key="1">
    <source>
        <dbReference type="ARBA" id="ARBA00022443"/>
    </source>
</evidence>
<dbReference type="GeneID" id="112050201"/>
<dbReference type="GO" id="GO:0005737">
    <property type="term" value="C:cytoplasm"/>
    <property type="evidence" value="ECO:0007669"/>
    <property type="project" value="TreeGrafter"/>
</dbReference>
<dbReference type="PROSITE" id="PS50010">
    <property type="entry name" value="DH_2"/>
    <property type="match status" value="1"/>
</dbReference>
<evidence type="ECO:0000259" key="8">
    <source>
        <dbReference type="PROSITE" id="PS50010"/>
    </source>
</evidence>
<dbReference type="SUPFAM" id="SSF48065">
    <property type="entry name" value="DBL homology domain (DH-domain)"/>
    <property type="match status" value="1"/>
</dbReference>
<evidence type="ECO:0000256" key="3">
    <source>
        <dbReference type="ARBA" id="ARBA00049987"/>
    </source>
</evidence>
<dbReference type="Gene3D" id="3.40.525.10">
    <property type="entry name" value="CRAL-TRIO lipid binding domain"/>
    <property type="match status" value="1"/>
</dbReference>
<feature type="region of interest" description="Disordered" evidence="5">
    <location>
        <begin position="541"/>
        <end position="581"/>
    </location>
</feature>
<dbReference type="InterPro" id="IPR036865">
    <property type="entry name" value="CRAL-TRIO_dom_sf"/>
</dbReference>
<dbReference type="CDD" id="cd00160">
    <property type="entry name" value="RhoGEF"/>
    <property type="match status" value="1"/>
</dbReference>
<dbReference type="Proteomes" id="UP001652582">
    <property type="component" value="Chromosome 1"/>
</dbReference>
<dbReference type="Pfam" id="PF00018">
    <property type="entry name" value="SH3_1"/>
    <property type="match status" value="1"/>
</dbReference>
<dbReference type="PROSITE" id="PS00741">
    <property type="entry name" value="DH_1"/>
    <property type="match status" value="1"/>
</dbReference>
<evidence type="ECO:0000259" key="6">
    <source>
        <dbReference type="PROSITE" id="PS50002"/>
    </source>
</evidence>
<dbReference type="SUPFAM" id="SSF50729">
    <property type="entry name" value="PH domain-like"/>
    <property type="match status" value="1"/>
</dbReference>
<protein>
    <submittedName>
        <fullName evidence="11">Guanine nucleotide exchange factor DBS isoform X1</fullName>
    </submittedName>
</protein>
<gene>
    <name evidence="11" type="primary">LOC112050201</name>
</gene>
<organism evidence="10 11">
    <name type="scientific">Bicyclus anynana</name>
    <name type="common">Squinting bush brown butterfly</name>
    <dbReference type="NCBI Taxonomy" id="110368"/>
    <lineage>
        <taxon>Eukaryota</taxon>
        <taxon>Metazoa</taxon>
        <taxon>Ecdysozoa</taxon>
        <taxon>Arthropoda</taxon>
        <taxon>Hexapoda</taxon>
        <taxon>Insecta</taxon>
        <taxon>Pterygota</taxon>
        <taxon>Neoptera</taxon>
        <taxon>Endopterygota</taxon>
        <taxon>Lepidoptera</taxon>
        <taxon>Glossata</taxon>
        <taxon>Ditrysia</taxon>
        <taxon>Papilionoidea</taxon>
        <taxon>Nymphalidae</taxon>
        <taxon>Satyrinae</taxon>
        <taxon>Satyrini</taxon>
        <taxon>Mycalesina</taxon>
        <taxon>Bicyclus</taxon>
    </lineage>
</organism>
<reference evidence="10" key="1">
    <citation type="submission" date="2025-05" db="UniProtKB">
        <authorList>
            <consortium name="RefSeq"/>
        </authorList>
    </citation>
    <scope>NUCLEOTIDE SEQUENCE [LARGE SCALE GENOMIC DNA]</scope>
</reference>
<dbReference type="OrthoDB" id="10004999at2759"/>
<reference evidence="11" key="2">
    <citation type="submission" date="2025-08" db="UniProtKB">
        <authorList>
            <consortium name="RefSeq"/>
        </authorList>
    </citation>
    <scope>IDENTIFICATION</scope>
</reference>
<dbReference type="GO" id="GO:0005085">
    <property type="term" value="F:guanyl-nucleotide exchange factor activity"/>
    <property type="evidence" value="ECO:0007669"/>
    <property type="project" value="UniProtKB-KW"/>
</dbReference>
<dbReference type="SUPFAM" id="SSF46966">
    <property type="entry name" value="Spectrin repeat"/>
    <property type="match status" value="1"/>
</dbReference>
<accession>A0A6J1NGR9</accession>
<name>A0A6J1NGR9_BICAN</name>
<evidence type="ECO:0000256" key="4">
    <source>
        <dbReference type="PROSITE-ProRule" id="PRU00192"/>
    </source>
</evidence>
<evidence type="ECO:0000256" key="2">
    <source>
        <dbReference type="ARBA" id="ARBA00022658"/>
    </source>
</evidence>
<dbReference type="Gene3D" id="2.30.30.40">
    <property type="entry name" value="SH3 Domains"/>
    <property type="match status" value="1"/>
</dbReference>
<dbReference type="SMART" id="SM00326">
    <property type="entry name" value="SH3"/>
    <property type="match status" value="1"/>
</dbReference>
<keyword evidence="2" id="KW-0344">Guanine-nucleotide releasing factor</keyword>
<dbReference type="SUPFAM" id="SSF52087">
    <property type="entry name" value="CRAL/TRIO domain"/>
    <property type="match status" value="1"/>
</dbReference>
<dbReference type="KEGG" id="bany:112050201"/>
<dbReference type="Pfam" id="PF13716">
    <property type="entry name" value="CRAL_TRIO_2"/>
    <property type="match status" value="1"/>
</dbReference>
<dbReference type="InterPro" id="IPR011993">
    <property type="entry name" value="PH-like_dom_sf"/>
</dbReference>
<dbReference type="InterPro" id="IPR001251">
    <property type="entry name" value="CRAL-TRIO_dom"/>
</dbReference>
<dbReference type="InterPro" id="IPR056466">
    <property type="entry name" value="Spectrin_DBS"/>
</dbReference>
<dbReference type="CDD" id="cd11856">
    <property type="entry name" value="SH3_p47phox_like"/>
    <property type="match status" value="1"/>
</dbReference>
<dbReference type="PANTHER" id="PTHR22826">
    <property type="entry name" value="RHO GUANINE EXCHANGE FACTOR-RELATED"/>
    <property type="match status" value="1"/>
</dbReference>
<sequence>MASSPTSIETQIDSFLEQFKRSASKAMEERMEWPDGPSPGSMVKSRSSCFTLDSSSGEAECDGCGSDSEDGRSVGELLLPQYVLATGGLARDHRPLVTFPDHNNFHMLSAAEYRRLLLYLTSVPSLLEAEMGFHIIIDRRKDRWNSVKTVLLRISEFFPGMIHAVYVLRPASFLQKALSEVSSKLFKEEFRFRVLVCSSVEELYEHFDRSQLTPDLGGELQYSHSEWIQQRIALEKFSTLMKEISSKLDDFMREIVDCDMGNDPTQTKELLESQESRYKALKSELSSATSQGEELLSQVRKPNLTYNIISHVAAVERLLVQLDETEKQFDNFWQKHSMKLNHWLKFRTFLLNFKQMQATLDGHLKTACDMTEVGETANRVESLIEEANDFEKLCNCDLNLASTVIDEGEVLMKDPLSSVDHIESKCEELRRTSSLLIDKIQKRNMLLTKARELMDRIDKANEWCATGVEILAGEGGLIAVDKLLEDAKSFGLTAPEQFRDMLMQSATQETRALVTQVCQRVEDVWLMVSVKRASLVRAAAKPARPVQSVPPHSAALPVTNNNQMETSGGSESSGGEDAEARRSRRGHVLAELLQTERVYVQELGSILTGYKEEIEKPENQHILPAALVGQADVLFGNLHELFTFHQDVFLKDLERSISATELVALCFVEKRETFFRLYSYYCQNIPRSERLRETLVDTHLFLQACQQRLGHKLPLAAYLLKPVQRITKYQLLLKDLLRYSECGSMSSGLQQALDCMLVVLKCVNDSMHQIAITGVPVDLNQQGELLLQSSFMVVSENKRDLRLRIRPRRRHIFLYEKAMLFCKSATKNSHNKATYHFKHDLQMSQIGLTESVKGDPRKFEVWRQGRSEVHTITAPTVEVKRAWVERIKRVLLDQLNELKGERVRQYGAQHHRTLIQASSWDLGPGGGPTARGVTAAAGARAASVDAHDEPCWSTDPSDDDDDDTEHAPAVGCALVALSDYTAVGASEVSLREGQHADLLKVGCAGWWYVRLAGGQGEGWAPAAYLDQRKTSRSSSRSHDRLHDH</sequence>
<dbReference type="InterPro" id="IPR000219">
    <property type="entry name" value="DH_dom"/>
</dbReference>
<feature type="domain" description="SH3" evidence="6">
    <location>
        <begin position="969"/>
        <end position="1030"/>
    </location>
</feature>
<dbReference type="GO" id="GO:0035556">
    <property type="term" value="P:intracellular signal transduction"/>
    <property type="evidence" value="ECO:0007669"/>
    <property type="project" value="InterPro"/>
</dbReference>
<dbReference type="Pfam" id="PF23289">
    <property type="entry name" value="Spectrin_5"/>
    <property type="match status" value="1"/>
</dbReference>
<keyword evidence="1 4" id="KW-0728">SH3 domain</keyword>
<feature type="domain" description="CRAL-TRIO" evidence="9">
    <location>
        <begin position="65"/>
        <end position="224"/>
    </location>
</feature>
<dbReference type="SMART" id="SM00325">
    <property type="entry name" value="RhoGEF"/>
    <property type="match status" value="1"/>
</dbReference>
<dbReference type="InterPro" id="IPR001849">
    <property type="entry name" value="PH_domain"/>
</dbReference>
<proteinExistence type="inferred from homology"/>
<dbReference type="Gene3D" id="2.30.29.30">
    <property type="entry name" value="Pleckstrin-homology domain (PH domain)/Phosphotyrosine-binding domain (PTB)"/>
    <property type="match status" value="1"/>
</dbReference>
<evidence type="ECO:0000259" key="9">
    <source>
        <dbReference type="PROSITE" id="PS50191"/>
    </source>
</evidence>
<evidence type="ECO:0000259" key="7">
    <source>
        <dbReference type="PROSITE" id="PS50003"/>
    </source>
</evidence>
<dbReference type="InterPro" id="IPR001331">
    <property type="entry name" value="GDS_CDC24_CS"/>
</dbReference>